<organism evidence="1 2">
    <name type="scientific">Gallibacterium anatis 4895</name>
    <dbReference type="NCBI Taxonomy" id="1396510"/>
    <lineage>
        <taxon>Bacteria</taxon>
        <taxon>Pseudomonadati</taxon>
        <taxon>Pseudomonadota</taxon>
        <taxon>Gammaproteobacteria</taxon>
        <taxon>Pasteurellales</taxon>
        <taxon>Pasteurellaceae</taxon>
        <taxon>Gallibacterium</taxon>
    </lineage>
</organism>
<dbReference type="EMBL" id="JPJQ01000001">
    <property type="protein sequence ID" value="KGQ64072.1"/>
    <property type="molecule type" value="Genomic_DNA"/>
</dbReference>
<sequence>MTSEDLQHLQNQYNQLVDLIDVFQKDIAKWQQAAHLAKTLQTFYSSQQWLALHEKMADFPIETNNHYHVLSEDGIYDTFTELSQLANKMKVILEDLNHF</sequence>
<dbReference type="AlphaFoldDB" id="A0A0A3A8K4"/>
<comment type="caution">
    <text evidence="1">The sequence shown here is derived from an EMBL/GenBank/DDBJ whole genome shotgun (WGS) entry which is preliminary data.</text>
</comment>
<dbReference type="RefSeq" id="WP_039162333.1">
    <property type="nucleotide sequence ID" value="NZ_JPJQ01000001.1"/>
</dbReference>
<gene>
    <name evidence="1" type="ORF">IO48_00220</name>
</gene>
<dbReference type="InterPro" id="IPR025384">
    <property type="entry name" value="DUF4298"/>
</dbReference>
<dbReference type="GeneID" id="300132988"/>
<reference evidence="1 2" key="1">
    <citation type="submission" date="2014-07" db="EMBL/GenBank/DDBJ databases">
        <title>Chaperone-usher fimbriae in a diverse selection of Gallibacterium genomes.</title>
        <authorList>
            <person name="Kudirkiene E."/>
            <person name="Bager R.J."/>
            <person name="Johnson T.J."/>
            <person name="Bojesen A.M."/>
        </authorList>
    </citation>
    <scope>NUCLEOTIDE SEQUENCE [LARGE SCALE GENOMIC DNA]</scope>
    <source>
        <strain evidence="1 2">4895</strain>
    </source>
</reference>
<dbReference type="Pfam" id="PF14131">
    <property type="entry name" value="DUF4298"/>
    <property type="match status" value="1"/>
</dbReference>
<evidence type="ECO:0008006" key="3">
    <source>
        <dbReference type="Google" id="ProtNLM"/>
    </source>
</evidence>
<dbReference type="Proteomes" id="UP000030554">
    <property type="component" value="Unassembled WGS sequence"/>
</dbReference>
<accession>A0A0A3A8K4</accession>
<proteinExistence type="predicted"/>
<name>A0A0A3A8K4_9PAST</name>
<protein>
    <recommendedName>
        <fullName evidence="3">DUF4298 domain-containing protein</fullName>
    </recommendedName>
</protein>
<evidence type="ECO:0000313" key="2">
    <source>
        <dbReference type="Proteomes" id="UP000030554"/>
    </source>
</evidence>
<evidence type="ECO:0000313" key="1">
    <source>
        <dbReference type="EMBL" id="KGQ64072.1"/>
    </source>
</evidence>